<evidence type="ECO:0000313" key="3">
    <source>
        <dbReference type="Proteomes" id="UP001140560"/>
    </source>
</evidence>
<dbReference type="EMBL" id="JAPEUY010000005">
    <property type="protein sequence ID" value="KAJ4372923.1"/>
    <property type="molecule type" value="Genomic_DNA"/>
</dbReference>
<organism evidence="2 3">
    <name type="scientific">Neocucurbitaria cava</name>
    <dbReference type="NCBI Taxonomy" id="798079"/>
    <lineage>
        <taxon>Eukaryota</taxon>
        <taxon>Fungi</taxon>
        <taxon>Dikarya</taxon>
        <taxon>Ascomycota</taxon>
        <taxon>Pezizomycotina</taxon>
        <taxon>Dothideomycetes</taxon>
        <taxon>Pleosporomycetidae</taxon>
        <taxon>Pleosporales</taxon>
        <taxon>Pleosporineae</taxon>
        <taxon>Cucurbitariaceae</taxon>
        <taxon>Neocucurbitaria</taxon>
    </lineage>
</organism>
<evidence type="ECO:0000256" key="1">
    <source>
        <dbReference type="SAM" id="MobiDB-lite"/>
    </source>
</evidence>
<evidence type="ECO:0000313" key="2">
    <source>
        <dbReference type="EMBL" id="KAJ4372923.1"/>
    </source>
</evidence>
<dbReference type="Proteomes" id="UP001140560">
    <property type="component" value="Unassembled WGS sequence"/>
</dbReference>
<keyword evidence="3" id="KW-1185">Reference proteome</keyword>
<protein>
    <submittedName>
        <fullName evidence="2">Uncharacterized protein</fullName>
    </submittedName>
</protein>
<reference evidence="2" key="1">
    <citation type="submission" date="2022-10" db="EMBL/GenBank/DDBJ databases">
        <title>Tapping the CABI collections for fungal endophytes: first genome assemblies for Collariella, Neodidymelliopsis, Ascochyta clinopodiicola, Didymella pomorum, Didymosphaeria variabile, Neocosmospora piperis and Neocucurbitaria cava.</title>
        <authorList>
            <person name="Hill R."/>
        </authorList>
    </citation>
    <scope>NUCLEOTIDE SEQUENCE</scope>
    <source>
        <strain evidence="2">IMI 356814</strain>
    </source>
</reference>
<dbReference type="AlphaFoldDB" id="A0A9W8YDM8"/>
<name>A0A9W8YDM8_9PLEO</name>
<feature type="compositionally biased region" description="Basic and acidic residues" evidence="1">
    <location>
        <begin position="15"/>
        <end position="27"/>
    </location>
</feature>
<feature type="compositionally biased region" description="Basic and acidic residues" evidence="1">
    <location>
        <begin position="99"/>
        <end position="121"/>
    </location>
</feature>
<sequence>MSSEHKNTNPPKVAEQAERDLGTEAARKGHNTSDSTLESGVDEAVTTKFPGSTVEYGSGASGSGNNRDIPLSEGGDLNPKTGKPYKAGDFARGGVGAPEARDEKYAQTHGGNDDVRGNIRN</sequence>
<feature type="region of interest" description="Disordered" evidence="1">
    <location>
        <begin position="1"/>
        <end position="121"/>
    </location>
</feature>
<comment type="caution">
    <text evidence="2">The sequence shown here is derived from an EMBL/GenBank/DDBJ whole genome shotgun (WGS) entry which is preliminary data.</text>
</comment>
<accession>A0A9W8YDM8</accession>
<gene>
    <name evidence="2" type="ORF">N0V83_003214</name>
</gene>
<dbReference type="OrthoDB" id="3359339at2759"/>
<proteinExistence type="predicted"/>